<keyword evidence="3" id="KW-0269">Exonuclease</keyword>
<dbReference type="SUPFAM" id="SSF55811">
    <property type="entry name" value="Nudix"/>
    <property type="match status" value="1"/>
</dbReference>
<keyword evidence="2" id="KW-0378">Hydrolase</keyword>
<feature type="region of interest" description="Disordered" evidence="4">
    <location>
        <begin position="270"/>
        <end position="289"/>
    </location>
</feature>
<dbReference type="CDD" id="cd06127">
    <property type="entry name" value="DEDDh"/>
    <property type="match status" value="1"/>
</dbReference>
<keyword evidence="7" id="KW-1185">Reference proteome</keyword>
<feature type="compositionally biased region" description="Acidic residues" evidence="4">
    <location>
        <begin position="385"/>
        <end position="404"/>
    </location>
</feature>
<evidence type="ECO:0000256" key="1">
    <source>
        <dbReference type="ARBA" id="ARBA00022722"/>
    </source>
</evidence>
<dbReference type="Pfam" id="PF00929">
    <property type="entry name" value="RNase_T"/>
    <property type="match status" value="1"/>
</dbReference>
<dbReference type="Proteomes" id="UP001596039">
    <property type="component" value="Unassembled WGS sequence"/>
</dbReference>
<proteinExistence type="predicted"/>
<dbReference type="RefSeq" id="WP_386739178.1">
    <property type="nucleotide sequence ID" value="NZ_JBHSMG010000001.1"/>
</dbReference>
<dbReference type="InterPro" id="IPR013520">
    <property type="entry name" value="Ribonucl_H"/>
</dbReference>
<dbReference type="InterPro" id="IPR036397">
    <property type="entry name" value="RNaseH_sf"/>
</dbReference>
<dbReference type="PROSITE" id="PS51462">
    <property type="entry name" value="NUDIX"/>
    <property type="match status" value="1"/>
</dbReference>
<dbReference type="InterPro" id="IPR020084">
    <property type="entry name" value="NUDIX_hydrolase_CS"/>
</dbReference>
<feature type="domain" description="Nudix hydrolase" evidence="5">
    <location>
        <begin position="431"/>
        <end position="560"/>
    </location>
</feature>
<organism evidence="6 7">
    <name type="scientific">Lysinimonas soli</name>
    <dbReference type="NCBI Taxonomy" id="1074233"/>
    <lineage>
        <taxon>Bacteria</taxon>
        <taxon>Bacillati</taxon>
        <taxon>Actinomycetota</taxon>
        <taxon>Actinomycetes</taxon>
        <taxon>Micrococcales</taxon>
        <taxon>Microbacteriaceae</taxon>
        <taxon>Lysinimonas</taxon>
    </lineage>
</organism>
<reference evidence="7" key="1">
    <citation type="journal article" date="2019" name="Int. J. Syst. Evol. Microbiol.">
        <title>The Global Catalogue of Microorganisms (GCM) 10K type strain sequencing project: providing services to taxonomists for standard genome sequencing and annotation.</title>
        <authorList>
            <consortium name="The Broad Institute Genomics Platform"/>
            <consortium name="The Broad Institute Genome Sequencing Center for Infectious Disease"/>
            <person name="Wu L."/>
            <person name="Ma J."/>
        </authorList>
    </citation>
    <scope>NUCLEOTIDE SEQUENCE [LARGE SCALE GENOMIC DNA]</scope>
    <source>
        <strain evidence="7">CGMCC 4.6997</strain>
    </source>
</reference>
<dbReference type="Gene3D" id="3.90.79.10">
    <property type="entry name" value="Nucleoside Triphosphate Pyrophosphohydrolase"/>
    <property type="match status" value="1"/>
</dbReference>
<keyword evidence="1" id="KW-0540">Nuclease</keyword>
<evidence type="ECO:0000256" key="3">
    <source>
        <dbReference type="ARBA" id="ARBA00022839"/>
    </source>
</evidence>
<evidence type="ECO:0000259" key="5">
    <source>
        <dbReference type="PROSITE" id="PS51462"/>
    </source>
</evidence>
<comment type="caution">
    <text evidence="6">The sequence shown here is derived from an EMBL/GenBank/DDBJ whole genome shotgun (WGS) entry which is preliminary data.</text>
</comment>
<dbReference type="SUPFAM" id="SSF53098">
    <property type="entry name" value="Ribonuclease H-like"/>
    <property type="match status" value="1"/>
</dbReference>
<dbReference type="CDD" id="cd04690">
    <property type="entry name" value="NUDIX_Hydrolase"/>
    <property type="match status" value="1"/>
</dbReference>
<dbReference type="EMBL" id="JBHSMG010000001">
    <property type="protein sequence ID" value="MFC5501596.1"/>
    <property type="molecule type" value="Genomic_DNA"/>
</dbReference>
<dbReference type="NCBIfam" id="NF005927">
    <property type="entry name" value="PRK07942.1"/>
    <property type="match status" value="1"/>
</dbReference>
<dbReference type="Gene3D" id="3.30.420.10">
    <property type="entry name" value="Ribonuclease H-like superfamily/Ribonuclease H"/>
    <property type="match status" value="1"/>
</dbReference>
<gene>
    <name evidence="6" type="ORF">ACFPJ4_04990</name>
</gene>
<evidence type="ECO:0000313" key="6">
    <source>
        <dbReference type="EMBL" id="MFC5501596.1"/>
    </source>
</evidence>
<dbReference type="PANTHER" id="PTHR30231">
    <property type="entry name" value="DNA POLYMERASE III SUBUNIT EPSILON"/>
    <property type="match status" value="1"/>
</dbReference>
<feature type="region of interest" description="Disordered" evidence="4">
    <location>
        <begin position="231"/>
        <end position="255"/>
    </location>
</feature>
<evidence type="ECO:0000256" key="2">
    <source>
        <dbReference type="ARBA" id="ARBA00022801"/>
    </source>
</evidence>
<feature type="region of interest" description="Disordered" evidence="4">
    <location>
        <begin position="380"/>
        <end position="430"/>
    </location>
</feature>
<accession>A0ABW0NNT2</accession>
<dbReference type="Pfam" id="PF00293">
    <property type="entry name" value="NUDIX"/>
    <property type="match status" value="1"/>
</dbReference>
<name>A0ABW0NNT2_9MICO</name>
<evidence type="ECO:0000256" key="4">
    <source>
        <dbReference type="SAM" id="MobiDB-lite"/>
    </source>
</evidence>
<dbReference type="SMART" id="SM00479">
    <property type="entry name" value="EXOIII"/>
    <property type="match status" value="1"/>
</dbReference>
<dbReference type="InterPro" id="IPR015797">
    <property type="entry name" value="NUDIX_hydrolase-like_dom_sf"/>
</dbReference>
<evidence type="ECO:0000313" key="7">
    <source>
        <dbReference type="Proteomes" id="UP001596039"/>
    </source>
</evidence>
<dbReference type="PROSITE" id="PS00893">
    <property type="entry name" value="NUDIX_BOX"/>
    <property type="match status" value="1"/>
</dbReference>
<dbReference type="InterPro" id="IPR012337">
    <property type="entry name" value="RNaseH-like_sf"/>
</dbReference>
<dbReference type="InterPro" id="IPR000086">
    <property type="entry name" value="NUDIX_hydrolase_dom"/>
</dbReference>
<protein>
    <submittedName>
        <fullName evidence="6">NUDIX domain-containing protein</fullName>
    </submittedName>
</protein>
<sequence>MSTWGDRLGVFDLETTGVDVDTSRIVSACIAVLDDAGGVVSRWNWLADPGIDIPEGASAVHGITTERAQREGRSATLVVAEIVQTLRVLFDSGIPVTVYNAPYDLSLLDRECRRHGLDPLDVPLPVIDPLVIDKALDRYRKGKRTLEITARLYEVPLDDAHDAGADAIAAGRVALALLHRYPDDLDIDLADLHGRQEVWHAEQAASFQEYLRAKRGDDSYVADPSWPLKPAGDPSSFVDTQPIPPLPPRPSGNVPVLDFSATGVLALEVSRGEETSREPSTRFSPDVYRNAPMPSIHERVDESFVAPPSIDEPFVSGDDDEPAWIVEPSEVPSVSVSAAESLSVVELVGTFPPNERDEPDRDEPDAVVDEVDAGVSEGFAGVGFSDEEFPGEEFADEDSLESSETEPVSANDAEVESGTEPTSAVESGPPPTVLRIAAAIVTDPQGRCLLVRKAGSSVFMQAGGKLEPGESALDALSRELREELDLELDESTAEYLGVFRAEAAHEPNTVVSAAVFALETDAPLEPAGEIEELLWIDRLDGIGAELAPLTRDELLPLWASRRAGATLF</sequence>
<feature type="compositionally biased region" description="Basic and acidic residues" evidence="4">
    <location>
        <begin position="270"/>
        <end position="280"/>
    </location>
</feature>
<dbReference type="PANTHER" id="PTHR30231:SF4">
    <property type="entry name" value="PROTEIN NEN2"/>
    <property type="match status" value="1"/>
</dbReference>